<feature type="region of interest" description="Disordered" evidence="1">
    <location>
        <begin position="102"/>
        <end position="130"/>
    </location>
</feature>
<sequence length="130" mass="14854">MSLLIYRLQKSGSSRITKLWESQKPKFQILGKGILEASLYRITCLVPRELSYEQKPSDPVHRGLKAVYMQKDLQTCSHVFVRGPIKGFGNAILKVIFPSKRQDKNVTGEQSRKSNSVDRLKPAFPNVRHD</sequence>
<dbReference type="EMBL" id="BGPR01008588">
    <property type="protein sequence ID" value="GBN34769.1"/>
    <property type="molecule type" value="Genomic_DNA"/>
</dbReference>
<comment type="caution">
    <text evidence="2">The sequence shown here is derived from an EMBL/GenBank/DDBJ whole genome shotgun (WGS) entry which is preliminary data.</text>
</comment>
<keyword evidence="3" id="KW-1185">Reference proteome</keyword>
<name>A0A4Y2N7V0_ARAVE</name>
<organism evidence="2 3">
    <name type="scientific">Araneus ventricosus</name>
    <name type="common">Orbweaver spider</name>
    <name type="synonym">Epeira ventricosa</name>
    <dbReference type="NCBI Taxonomy" id="182803"/>
    <lineage>
        <taxon>Eukaryota</taxon>
        <taxon>Metazoa</taxon>
        <taxon>Ecdysozoa</taxon>
        <taxon>Arthropoda</taxon>
        <taxon>Chelicerata</taxon>
        <taxon>Arachnida</taxon>
        <taxon>Araneae</taxon>
        <taxon>Araneomorphae</taxon>
        <taxon>Entelegynae</taxon>
        <taxon>Araneoidea</taxon>
        <taxon>Araneidae</taxon>
        <taxon>Araneus</taxon>
    </lineage>
</organism>
<evidence type="ECO:0000313" key="2">
    <source>
        <dbReference type="EMBL" id="GBN34769.1"/>
    </source>
</evidence>
<accession>A0A4Y2N7V0</accession>
<dbReference type="Proteomes" id="UP000499080">
    <property type="component" value="Unassembled WGS sequence"/>
</dbReference>
<reference evidence="2 3" key="1">
    <citation type="journal article" date="2019" name="Sci. Rep.">
        <title>Orb-weaving spider Araneus ventricosus genome elucidates the spidroin gene catalogue.</title>
        <authorList>
            <person name="Kono N."/>
            <person name="Nakamura H."/>
            <person name="Ohtoshi R."/>
            <person name="Moran D.A.P."/>
            <person name="Shinohara A."/>
            <person name="Yoshida Y."/>
            <person name="Fujiwara M."/>
            <person name="Mori M."/>
            <person name="Tomita M."/>
            <person name="Arakawa K."/>
        </authorList>
    </citation>
    <scope>NUCLEOTIDE SEQUENCE [LARGE SCALE GENOMIC DNA]</scope>
</reference>
<gene>
    <name evidence="2" type="ORF">AVEN_209527_1</name>
</gene>
<protein>
    <submittedName>
        <fullName evidence="2">Uncharacterized protein</fullName>
    </submittedName>
</protein>
<dbReference type="AlphaFoldDB" id="A0A4Y2N7V0"/>
<evidence type="ECO:0000313" key="3">
    <source>
        <dbReference type="Proteomes" id="UP000499080"/>
    </source>
</evidence>
<proteinExistence type="predicted"/>
<evidence type="ECO:0000256" key="1">
    <source>
        <dbReference type="SAM" id="MobiDB-lite"/>
    </source>
</evidence>